<keyword evidence="3" id="KW-1185">Reference proteome</keyword>
<organism evidence="2 3">
    <name type="scientific">Methylophaga thiooxydans DMS010</name>
    <dbReference type="NCBI Taxonomy" id="637616"/>
    <lineage>
        <taxon>Bacteria</taxon>
        <taxon>Pseudomonadati</taxon>
        <taxon>Pseudomonadota</taxon>
        <taxon>Gammaproteobacteria</taxon>
        <taxon>Thiotrichales</taxon>
        <taxon>Piscirickettsiaceae</taxon>
        <taxon>Methylophaga</taxon>
    </lineage>
</organism>
<feature type="domain" description="Chalcone isomerase" evidence="1">
    <location>
        <begin position="40"/>
        <end position="191"/>
    </location>
</feature>
<dbReference type="HOGENOM" id="CLU_102167_0_1_6"/>
<dbReference type="Proteomes" id="UP000004679">
    <property type="component" value="Unassembled WGS sequence"/>
</dbReference>
<name>C0N7M6_9GAMM</name>
<gene>
    <name evidence="2" type="ORF">MDMS009_1806</name>
</gene>
<accession>C0N7M6</accession>
<proteinExistence type="predicted"/>
<evidence type="ECO:0000313" key="2">
    <source>
        <dbReference type="EMBL" id="EEF79219.1"/>
    </source>
</evidence>
<dbReference type="EMBL" id="GG657899">
    <property type="protein sequence ID" value="EEF79219.1"/>
    <property type="molecule type" value="Genomic_DNA"/>
</dbReference>
<dbReference type="InterPro" id="IPR016087">
    <property type="entry name" value="Chalcone_isomerase"/>
</dbReference>
<dbReference type="Pfam" id="PF16036">
    <property type="entry name" value="Chalcone_3"/>
    <property type="match status" value="1"/>
</dbReference>
<reference evidence="2 3" key="1">
    <citation type="journal article" date="2011" name="J. Bacteriol.">
        <title>Draft genome sequence of the chemolithoheterotrophic, halophilic methylotroph Methylophaga thiooxydans DMS010.</title>
        <authorList>
            <person name="Boden R."/>
            <person name="Ferriera S."/>
            <person name="Johnson J."/>
            <person name="Kelly D.P."/>
            <person name="Murrell J.C."/>
            <person name="Schafer H."/>
        </authorList>
    </citation>
    <scope>NUCLEOTIDE SEQUENCE [LARGE SCALE GENOMIC DNA]</scope>
    <source>
        <strain evidence="2 3">DMS010</strain>
    </source>
</reference>
<sequence>MLHIHYVANTNGRIGAVMIKQLSLLIAITCYSFSASAEGFPESISMDGKQLQQCSKTAIKVLKFIDVGQAALFTSDCGKLPNLTSSLQLSFIYHRDFDADDFVEASETLLQRNLTASQYAEIQNELNVFNQSYQSVVEGDRYDIRLNQQGLFLIKNGTPLSHSTSQLLGKHYYQIWFGAKPFNQNLKQALLQTE</sequence>
<evidence type="ECO:0000259" key="1">
    <source>
        <dbReference type="Pfam" id="PF16036"/>
    </source>
</evidence>
<protein>
    <recommendedName>
        <fullName evidence="1">Chalcone isomerase domain-containing protein</fullName>
    </recommendedName>
</protein>
<evidence type="ECO:0000313" key="3">
    <source>
        <dbReference type="Proteomes" id="UP000004679"/>
    </source>
</evidence>
<dbReference type="AlphaFoldDB" id="C0N7M6"/>